<dbReference type="RefSeq" id="WP_076957361.1">
    <property type="nucleotide sequence ID" value="NZ_MLCO01000088.1"/>
</dbReference>
<proteinExistence type="predicted"/>
<sequence length="490" mass="51674">MIYFAERLQLAVEGLARLAPRRLLLCGWMLTPRGAPPQLRVTAGDQVVTPVQSLAPPRPDVTLLQPDLAQVQGFLLVLDGVPEGAPLVLTLAAGGLSGRVNLRDPGINRDLDKAFARLPAALGFSLLRGARDDPARWPLLRHGYRAHGAFGGWLDALPQLGSAALSDPDGLLRHAATAATTGGEVMLGLRFAGRPQRGLEVELIALARLAAPDGAGDETAFVPLEDDHCTTMGATACLHARLPTPLLPRLVALELVAELRFDDERRWLRCRPGVVPLPAFLDAIAAQAGPEAEGSLAEALLRPVLARREAALAPRLAGLPPVPAAPAGAPLALVTGCDEPALLPLLEIVAAGLERRCGGLVLLGRQAEAAAQIFARRGRRPAQAARLAGPALAAAIAGDTPVVLLEAQRLGQAVIDQQLDALFAAPLQGAGLARLQALHDLAGCGDLSDSLARLRRDPRQPWQPPAQAWCRPLAGQMINDHLERLWTLAA</sequence>
<comment type="caution">
    <text evidence="1">The sequence shown here is derived from an EMBL/GenBank/DDBJ whole genome shotgun (WGS) entry which is preliminary data.</text>
</comment>
<evidence type="ECO:0000313" key="1">
    <source>
        <dbReference type="EMBL" id="ONG54219.1"/>
    </source>
</evidence>
<name>A0A1V2H2X6_9PROT</name>
<gene>
    <name evidence="1" type="ORF">BKE38_10785</name>
</gene>
<protein>
    <submittedName>
        <fullName evidence="1">Uncharacterized protein</fullName>
    </submittedName>
</protein>
<dbReference type="AlphaFoldDB" id="A0A1V2H2X6"/>
<evidence type="ECO:0000313" key="2">
    <source>
        <dbReference type="Proteomes" id="UP000188879"/>
    </source>
</evidence>
<dbReference type="OrthoDB" id="7275624at2"/>
<organism evidence="1 2">
    <name type="scientific">Teichococcus deserti</name>
    <dbReference type="NCBI Taxonomy" id="1817963"/>
    <lineage>
        <taxon>Bacteria</taxon>
        <taxon>Pseudomonadati</taxon>
        <taxon>Pseudomonadota</taxon>
        <taxon>Alphaproteobacteria</taxon>
        <taxon>Acetobacterales</taxon>
        <taxon>Roseomonadaceae</taxon>
        <taxon>Roseomonas</taxon>
    </lineage>
</organism>
<reference evidence="1 2" key="1">
    <citation type="submission" date="2016-10" db="EMBL/GenBank/DDBJ databases">
        <title>Draft Genome sequence of Roseomonas sp. strain M3.</title>
        <authorList>
            <person name="Subhash Y."/>
            <person name="Lee S."/>
        </authorList>
    </citation>
    <scope>NUCLEOTIDE SEQUENCE [LARGE SCALE GENOMIC DNA]</scope>
    <source>
        <strain evidence="1 2">M3</strain>
    </source>
</reference>
<keyword evidence="2" id="KW-1185">Reference proteome</keyword>
<dbReference type="Proteomes" id="UP000188879">
    <property type="component" value="Unassembled WGS sequence"/>
</dbReference>
<accession>A0A1V2H2X6</accession>
<dbReference type="EMBL" id="MLCO01000088">
    <property type="protein sequence ID" value="ONG54219.1"/>
    <property type="molecule type" value="Genomic_DNA"/>
</dbReference>